<protein>
    <submittedName>
        <fullName evidence="1">Uncharacterized protein</fullName>
    </submittedName>
</protein>
<sequence>MINKTLKSATNPFKKLFGNNFCFIWHRLNFFKLKDNHA</sequence>
<dbReference type="Proteomes" id="UP000003358">
    <property type="component" value="Unassembled WGS sequence"/>
</dbReference>
<reference evidence="1 2" key="1">
    <citation type="journal article" date="2013" name="Pathog. Dis.">
        <title>Genome sequences of 65 Helicobacter pylori strains isolated from asymptomatic individuals and patients with gastric cancer, peptic ulcer disease, or gastritis.</title>
        <authorList>
            <person name="Blanchard T.G."/>
            <person name="Czinn S.J."/>
            <person name="Correa P."/>
            <person name="Nakazawa T."/>
            <person name="Keelan M."/>
            <person name="Morningstar L."/>
            <person name="Santana-Cruz I."/>
            <person name="Maroo A."/>
            <person name="McCracken C."/>
            <person name="Shefchek K."/>
            <person name="Daugherty S."/>
            <person name="Song Y."/>
            <person name="Fraser C.M."/>
            <person name="Fricke W.F."/>
        </authorList>
    </citation>
    <scope>NUCLEOTIDE SEQUENCE [LARGE SCALE GENOMIC DNA]</scope>
    <source>
        <strain evidence="1 2">NQ4200</strain>
    </source>
</reference>
<evidence type="ECO:0000313" key="2">
    <source>
        <dbReference type="Proteomes" id="UP000003358"/>
    </source>
</evidence>
<proteinExistence type="predicted"/>
<accession>J0IX29</accession>
<dbReference type="AlphaFoldDB" id="J0IX29"/>
<comment type="caution">
    <text evidence="1">The sequence shown here is derived from an EMBL/GenBank/DDBJ whole genome shotgun (WGS) entry which is preliminary data.</text>
</comment>
<gene>
    <name evidence="1" type="ORF">HPNQ4200_0946</name>
</gene>
<evidence type="ECO:0000313" key="1">
    <source>
        <dbReference type="EMBL" id="EJB29807.1"/>
    </source>
</evidence>
<dbReference type="EMBL" id="AKNS01000005">
    <property type="protein sequence ID" value="EJB29807.1"/>
    <property type="molecule type" value="Genomic_DNA"/>
</dbReference>
<organism evidence="1 2">
    <name type="scientific">Helicobacter pylori NQ4200</name>
    <dbReference type="NCBI Taxonomy" id="992024"/>
    <lineage>
        <taxon>Bacteria</taxon>
        <taxon>Pseudomonadati</taxon>
        <taxon>Campylobacterota</taxon>
        <taxon>Epsilonproteobacteria</taxon>
        <taxon>Campylobacterales</taxon>
        <taxon>Helicobacteraceae</taxon>
        <taxon>Helicobacter</taxon>
    </lineage>
</organism>
<name>J0IX29_HELPX</name>